<keyword evidence="2" id="KW-1133">Transmembrane helix</keyword>
<name>A0A9D2CGI7_9FIRM</name>
<evidence type="ECO:0000313" key="4">
    <source>
        <dbReference type="EMBL" id="HIY78167.1"/>
    </source>
</evidence>
<evidence type="ECO:0000256" key="1">
    <source>
        <dbReference type="ARBA" id="ARBA00022801"/>
    </source>
</evidence>
<sequence length="770" mass="82186">MNRKFTLKYGYGTALLYFAMFFGMLCLNFTMDGFEPFSLALYAAMLVCGMNVFASAGLFLLAGGLGFTQGWVPFVVCAAQGILLAAVFLFYARAGKGMRAEIALYLLAAVGIYVWLFGACVYGDYVRALIAGAAMYVLCFAVCGALRCVLFKAGRCRLSADEIVFCAAAFAAVGIGFFRLAGEYAFEATAIFLLLLSAATLRNANAVCIALVLSLPEVIVKSAEAGRADLSAAAVLCFCSALALAFLRTGKLPAALAVFLVDLIARYFLDFYGAEGLGTGFYLSLLVPLIPCFLFALLPEKLLSKWSEKLKRYGDKQLTRLTIQTERALAGERLFDMAAVFKEIENTFLTLEDDAENESGAEAAIGDGVIAEVCASCAYRERCESEGVLSAIPKLVSVGCGKGKANLIDMPAGLAGRCANPSGLLFCLNKLLAEYRRHAVDVENAEAARKLLADQARAVSEMLKELAVERSAPLNARAPLERKIGAALGRSGVICQEIMVLGEDPAVSLTATGKYDGAKIAKTVAEAMGTDMVLSSKTALAADKFCYVFRRRPAFDAAFGVSCAKKEGESASGDTHSVIKIDERTFLMALSDGMGSGEYARKISESAVSLVESFYRAKLPPDLILTTVNRLLSFNKEESFACIDVATVDLDSGRADVVKIGSPLGFLLTPAKIEILESESLPLGILDGVRPTTLSKTLSDGDTLLFISDGITAAFGSSADLAEYLCTLSPLNPQSLTDSLLDEALRRAGGRPTDDMTAVATRLFSVQEDR</sequence>
<feature type="transmembrane region" description="Helical" evidence="2">
    <location>
        <begin position="6"/>
        <end position="27"/>
    </location>
</feature>
<dbReference type="GO" id="GO:0016791">
    <property type="term" value="F:phosphatase activity"/>
    <property type="evidence" value="ECO:0007669"/>
    <property type="project" value="TreeGrafter"/>
</dbReference>
<reference evidence="4" key="1">
    <citation type="journal article" date="2021" name="PeerJ">
        <title>Extensive microbial diversity within the chicken gut microbiome revealed by metagenomics and culture.</title>
        <authorList>
            <person name="Gilroy R."/>
            <person name="Ravi A."/>
            <person name="Getino M."/>
            <person name="Pursley I."/>
            <person name="Horton D.L."/>
            <person name="Alikhan N.F."/>
            <person name="Baker D."/>
            <person name="Gharbi K."/>
            <person name="Hall N."/>
            <person name="Watson M."/>
            <person name="Adriaenssens E.M."/>
            <person name="Foster-Nyarko E."/>
            <person name="Jarju S."/>
            <person name="Secka A."/>
            <person name="Antonio M."/>
            <person name="Oren A."/>
            <person name="Chaudhuri R.R."/>
            <person name="La Ragione R."/>
            <person name="Hildebrand F."/>
            <person name="Pallen M.J."/>
        </authorList>
    </citation>
    <scope>NUCLEOTIDE SEQUENCE</scope>
    <source>
        <strain evidence="4">CHK199-9574</strain>
    </source>
</reference>
<dbReference type="InterPro" id="IPR001932">
    <property type="entry name" value="PPM-type_phosphatase-like_dom"/>
</dbReference>
<comment type="caution">
    <text evidence="4">The sequence shown here is derived from an EMBL/GenBank/DDBJ whole genome shotgun (WGS) entry which is preliminary data.</text>
</comment>
<evidence type="ECO:0000259" key="3">
    <source>
        <dbReference type="PROSITE" id="PS51746"/>
    </source>
</evidence>
<reference evidence="4" key="2">
    <citation type="submission" date="2021-04" db="EMBL/GenBank/DDBJ databases">
        <authorList>
            <person name="Gilroy R."/>
        </authorList>
    </citation>
    <scope>NUCLEOTIDE SEQUENCE</scope>
    <source>
        <strain evidence="4">CHK199-9574</strain>
    </source>
</reference>
<feature type="transmembrane region" description="Helical" evidence="2">
    <location>
        <begin position="252"/>
        <end position="269"/>
    </location>
</feature>
<dbReference type="SMART" id="SM00331">
    <property type="entry name" value="PP2C_SIG"/>
    <property type="match status" value="1"/>
</dbReference>
<keyword evidence="2" id="KW-0812">Transmembrane</keyword>
<keyword evidence="1" id="KW-0378">Hydrolase</keyword>
<dbReference type="InterPro" id="IPR052016">
    <property type="entry name" value="Bact_Sigma-Reg"/>
</dbReference>
<feature type="domain" description="PPM-type phosphatase" evidence="3">
    <location>
        <begin position="558"/>
        <end position="763"/>
    </location>
</feature>
<dbReference type="PANTHER" id="PTHR43156:SF2">
    <property type="entry name" value="STAGE II SPORULATION PROTEIN E"/>
    <property type="match status" value="1"/>
</dbReference>
<evidence type="ECO:0000313" key="5">
    <source>
        <dbReference type="Proteomes" id="UP000824135"/>
    </source>
</evidence>
<accession>A0A9D2CGI7</accession>
<proteinExistence type="predicted"/>
<evidence type="ECO:0000256" key="2">
    <source>
        <dbReference type="SAM" id="Phobius"/>
    </source>
</evidence>
<dbReference type="Pfam" id="PF19732">
    <property type="entry name" value="SpoIIE_N"/>
    <property type="match status" value="1"/>
</dbReference>
<dbReference type="EMBL" id="DXCO01000030">
    <property type="protein sequence ID" value="HIY78167.1"/>
    <property type="molecule type" value="Genomic_DNA"/>
</dbReference>
<dbReference type="InterPro" id="IPR045768">
    <property type="entry name" value="SpoIIE_N"/>
</dbReference>
<feature type="transmembrane region" description="Helical" evidence="2">
    <location>
        <begin position="228"/>
        <end position="246"/>
    </location>
</feature>
<dbReference type="PANTHER" id="PTHR43156">
    <property type="entry name" value="STAGE II SPORULATION PROTEIN E-RELATED"/>
    <property type="match status" value="1"/>
</dbReference>
<feature type="transmembrane region" description="Helical" evidence="2">
    <location>
        <begin position="71"/>
        <end position="91"/>
    </location>
</feature>
<feature type="transmembrane region" description="Helical" evidence="2">
    <location>
        <begin position="163"/>
        <end position="182"/>
    </location>
</feature>
<dbReference type="InterPro" id="IPR036457">
    <property type="entry name" value="PPM-type-like_dom_sf"/>
</dbReference>
<feature type="transmembrane region" description="Helical" evidence="2">
    <location>
        <begin position="128"/>
        <end position="151"/>
    </location>
</feature>
<dbReference type="PROSITE" id="PS51746">
    <property type="entry name" value="PPM_2"/>
    <property type="match status" value="1"/>
</dbReference>
<keyword evidence="2" id="KW-0472">Membrane</keyword>
<protein>
    <submittedName>
        <fullName evidence="4">SpoIIE family protein phosphatase</fullName>
    </submittedName>
</protein>
<feature type="transmembrane region" description="Helical" evidence="2">
    <location>
        <begin position="188"/>
        <end position="216"/>
    </location>
</feature>
<organism evidence="4 5">
    <name type="scientific">Candidatus Borkfalkia excrementavium</name>
    <dbReference type="NCBI Taxonomy" id="2838505"/>
    <lineage>
        <taxon>Bacteria</taxon>
        <taxon>Bacillati</taxon>
        <taxon>Bacillota</taxon>
        <taxon>Clostridia</taxon>
        <taxon>Christensenellales</taxon>
        <taxon>Christensenellaceae</taxon>
        <taxon>Candidatus Borkfalkia</taxon>
    </lineage>
</organism>
<dbReference type="Pfam" id="PF07228">
    <property type="entry name" value="SpoIIE"/>
    <property type="match status" value="1"/>
</dbReference>
<dbReference type="Gene3D" id="3.60.40.10">
    <property type="entry name" value="PPM-type phosphatase domain"/>
    <property type="match status" value="1"/>
</dbReference>
<feature type="transmembrane region" description="Helical" evidence="2">
    <location>
        <begin position="281"/>
        <end position="298"/>
    </location>
</feature>
<feature type="transmembrane region" description="Helical" evidence="2">
    <location>
        <begin position="39"/>
        <end position="65"/>
    </location>
</feature>
<dbReference type="AlphaFoldDB" id="A0A9D2CGI7"/>
<gene>
    <name evidence="4" type="ORF">H9728_03905</name>
</gene>
<dbReference type="Proteomes" id="UP000824135">
    <property type="component" value="Unassembled WGS sequence"/>
</dbReference>
<dbReference type="SUPFAM" id="SSF81606">
    <property type="entry name" value="PP2C-like"/>
    <property type="match status" value="1"/>
</dbReference>
<feature type="transmembrane region" description="Helical" evidence="2">
    <location>
        <begin position="103"/>
        <end position="122"/>
    </location>
</feature>